<dbReference type="AlphaFoldDB" id="G0VRV4"/>
<dbReference type="eggNOG" id="ENOG502Z8VU">
    <property type="taxonomic scope" value="Bacteria"/>
</dbReference>
<name>G0VRV4_MEGEL</name>
<gene>
    <name evidence="1" type="ORF">MELS_1775</name>
</gene>
<dbReference type="InterPro" id="IPR013397">
    <property type="entry name" value="CRISPR-assoc_prot_Csy1"/>
</dbReference>
<accession>G0VRV4</accession>
<dbReference type="Proteomes" id="UP000010111">
    <property type="component" value="Chromosome"/>
</dbReference>
<evidence type="ECO:0000313" key="1">
    <source>
        <dbReference type="EMBL" id="CCC73994.1"/>
    </source>
</evidence>
<protein>
    <submittedName>
        <fullName evidence="1">CRISPR-associated protein</fullName>
    </submittedName>
</protein>
<proteinExistence type="predicted"/>
<keyword evidence="2" id="KW-1185">Reference proteome</keyword>
<dbReference type="GeneID" id="97492670"/>
<reference evidence="1 2" key="1">
    <citation type="journal article" date="2011" name="J. Bacteriol.">
        <title>Genome Sequence of the Ruminal Bacterium Megasphaera elsdenii.</title>
        <authorList>
            <person name="Marx H."/>
            <person name="Graf A.B."/>
            <person name="Tatto N."/>
            <person name="Thallinger G.G."/>
            <person name="Mattanovich D."/>
            <person name="Sauer M."/>
        </authorList>
    </citation>
    <scope>NUCLEOTIDE SEQUENCE [LARGE SCALE GENOMIC DNA]</scope>
    <source>
        <strain evidence="1 2">DSM 20460</strain>
    </source>
</reference>
<organism evidence="1 2">
    <name type="scientific">Megasphaera elsdenii DSM 20460</name>
    <dbReference type="NCBI Taxonomy" id="1064535"/>
    <lineage>
        <taxon>Bacteria</taxon>
        <taxon>Bacillati</taxon>
        <taxon>Bacillota</taxon>
        <taxon>Negativicutes</taxon>
        <taxon>Veillonellales</taxon>
        <taxon>Veillonellaceae</taxon>
        <taxon>Megasphaera</taxon>
    </lineage>
</organism>
<evidence type="ECO:0000313" key="2">
    <source>
        <dbReference type="Proteomes" id="UP000010111"/>
    </source>
</evidence>
<sequence length="383" mass="43679">MGIFMDYVVENSAKKKKTHNAWLQSVVDRIPSCTLSTHVGKFTNPEVKVNILDRGQGTNREYVSTDTVTHDIDIVVSSAAYLSTASLLMLPLEDRQLVLLHLKQRDLALKKDFTSLGIDYEKVCTDVDGLFQAALPDHTDQNLKQVYFPVSDGNYHLLTVMPSSSLLLQLKKRIDDMGSEEREHKKSGEAYTKIFSLTGIGFGGTKPQNISTLNSRQHGIAYLLPSLPPQLKLRTLRFPKRDFFRESIPYRPLNDLLHQLHVILKTEKNNMGIRMQRDEVTAALVDLVLMTAYEFRKHEAGWSNQPSFSNLPQAQKIFLDDAYKADRSEGTWQQMISRSFARYIISQYEKVMKSEKIVLGDAELSYLQDAMKNVLEEEVRYGL</sequence>
<dbReference type="KEGG" id="med:MELS_1775"/>
<dbReference type="STRING" id="1064535.MELS_1775"/>
<dbReference type="RefSeq" id="WP_014016721.1">
    <property type="nucleotide sequence ID" value="NC_015873.1"/>
</dbReference>
<dbReference type="HOGENOM" id="CLU_038921_0_0_9"/>
<dbReference type="EMBL" id="HE576794">
    <property type="protein sequence ID" value="CCC73994.1"/>
    <property type="molecule type" value="Genomic_DNA"/>
</dbReference>
<dbReference type="Pfam" id="PF09611">
    <property type="entry name" value="Cas_Csy1"/>
    <property type="match status" value="1"/>
</dbReference>